<name>A0A7H4MJ04_KLEVA</name>
<gene>
    <name evidence="2" type="ORF">NCTC9177_04200</name>
</gene>
<feature type="compositionally biased region" description="Low complexity" evidence="1">
    <location>
        <begin position="1"/>
        <end position="16"/>
    </location>
</feature>
<sequence length="101" mass="10569">MDRDSGGASLAASLLAKKPMPTENKKTSVNAFSRASAEISRTTSPCISDETEKSVQHNVADKVEKAYANLRAAGAAKKALVMATLQAAADTLGDVWTSIMV</sequence>
<evidence type="ECO:0000313" key="3">
    <source>
        <dbReference type="Proteomes" id="UP000254545"/>
    </source>
</evidence>
<evidence type="ECO:0000313" key="2">
    <source>
        <dbReference type="EMBL" id="STS90304.1"/>
    </source>
</evidence>
<accession>A0A7H4MJ04</accession>
<comment type="caution">
    <text evidence="2">The sequence shown here is derived from an EMBL/GenBank/DDBJ whole genome shotgun (WGS) entry which is preliminary data.</text>
</comment>
<dbReference type="AlphaFoldDB" id="A0A7H4MJ04"/>
<proteinExistence type="predicted"/>
<protein>
    <submittedName>
        <fullName evidence="2">Uncharacterized protein</fullName>
    </submittedName>
</protein>
<feature type="region of interest" description="Disordered" evidence="1">
    <location>
        <begin position="1"/>
        <end position="29"/>
    </location>
</feature>
<reference evidence="2 3" key="1">
    <citation type="submission" date="2018-06" db="EMBL/GenBank/DDBJ databases">
        <authorList>
            <consortium name="Pathogen Informatics"/>
            <person name="Doyle S."/>
        </authorList>
    </citation>
    <scope>NUCLEOTIDE SEQUENCE [LARGE SCALE GENOMIC DNA]</scope>
    <source>
        <strain evidence="2 3">NCTC9177</strain>
    </source>
</reference>
<organism evidence="2 3">
    <name type="scientific">Klebsiella variicola</name>
    <dbReference type="NCBI Taxonomy" id="244366"/>
    <lineage>
        <taxon>Bacteria</taxon>
        <taxon>Pseudomonadati</taxon>
        <taxon>Pseudomonadota</taxon>
        <taxon>Gammaproteobacteria</taxon>
        <taxon>Enterobacterales</taxon>
        <taxon>Enterobacteriaceae</taxon>
        <taxon>Klebsiella/Raoultella group</taxon>
        <taxon>Klebsiella</taxon>
        <taxon>Klebsiella pneumoniae complex</taxon>
    </lineage>
</organism>
<dbReference type="Proteomes" id="UP000254545">
    <property type="component" value="Unassembled WGS sequence"/>
</dbReference>
<evidence type="ECO:0000256" key="1">
    <source>
        <dbReference type="SAM" id="MobiDB-lite"/>
    </source>
</evidence>
<dbReference type="EMBL" id="UGKR01000003">
    <property type="protein sequence ID" value="STS90304.1"/>
    <property type="molecule type" value="Genomic_DNA"/>
</dbReference>
<dbReference type="RefSeq" id="WP_168434380.1">
    <property type="nucleotide sequence ID" value="NZ_CP114332.1"/>
</dbReference>